<reference evidence="2 3" key="1">
    <citation type="submission" date="2018-02" db="EMBL/GenBank/DDBJ databases">
        <title>Genomic Encyclopedia of Archaeal and Bacterial Type Strains, Phase II (KMG-II): from individual species to whole genera.</title>
        <authorList>
            <person name="Goeker M."/>
        </authorList>
    </citation>
    <scope>NUCLEOTIDE SEQUENCE [LARGE SCALE GENOMIC DNA]</scope>
    <source>
        <strain evidence="2 3">YU 961-1</strain>
    </source>
</reference>
<protein>
    <recommendedName>
        <fullName evidence="4">Ferritin-like domain-containing protein</fullName>
    </recommendedName>
</protein>
<dbReference type="AlphaFoldDB" id="A0A2S6GCD3"/>
<name>A0A2S6GCD3_9PSEU</name>
<evidence type="ECO:0000256" key="1">
    <source>
        <dbReference type="SAM" id="Phobius"/>
    </source>
</evidence>
<keyword evidence="3" id="KW-1185">Reference proteome</keyword>
<dbReference type="SUPFAM" id="SSF47240">
    <property type="entry name" value="Ferritin-like"/>
    <property type="match status" value="1"/>
</dbReference>
<sequence>MNDREWLRHFTEEVAHRAARPEPDWSQEVCLHPAVIRSIQRFQVGEDGDGTNLIAKAGDGDYGATVKLFIAEEQNHARMLANLLKAADTPTIASHWTDAAFVWLRRALGLRLQLMVLTIAEVVALVFYRALRDGTTDKLTTEVARRILADERRHVPFHRDRLRSLGGLPWVARAGWRLLFFGATLVVLLDHGSAMRVLGVSRSAFLREAMTEFTVASDLPAVTKGRAVQSVG</sequence>
<comment type="caution">
    <text evidence="2">The sequence shown here is derived from an EMBL/GenBank/DDBJ whole genome shotgun (WGS) entry which is preliminary data.</text>
</comment>
<accession>A0A2S6GCD3</accession>
<dbReference type="GO" id="GO:0016491">
    <property type="term" value="F:oxidoreductase activity"/>
    <property type="evidence" value="ECO:0007669"/>
    <property type="project" value="InterPro"/>
</dbReference>
<evidence type="ECO:0000313" key="2">
    <source>
        <dbReference type="EMBL" id="PPK62215.1"/>
    </source>
</evidence>
<gene>
    <name evidence="2" type="ORF">CLV40_13626</name>
</gene>
<evidence type="ECO:0008006" key="4">
    <source>
        <dbReference type="Google" id="ProtNLM"/>
    </source>
</evidence>
<feature type="transmembrane region" description="Helical" evidence="1">
    <location>
        <begin position="170"/>
        <end position="189"/>
    </location>
</feature>
<dbReference type="InterPro" id="IPR012348">
    <property type="entry name" value="RNR-like"/>
</dbReference>
<dbReference type="OrthoDB" id="5122030at2"/>
<dbReference type="EMBL" id="PTIX01000036">
    <property type="protein sequence ID" value="PPK62215.1"/>
    <property type="molecule type" value="Genomic_DNA"/>
</dbReference>
<keyword evidence="1" id="KW-1133">Transmembrane helix</keyword>
<feature type="transmembrane region" description="Helical" evidence="1">
    <location>
        <begin position="112"/>
        <end position="131"/>
    </location>
</feature>
<dbReference type="CDD" id="cd00657">
    <property type="entry name" value="Ferritin_like"/>
    <property type="match status" value="1"/>
</dbReference>
<dbReference type="RefSeq" id="WP_104483270.1">
    <property type="nucleotide sequence ID" value="NZ_CP154825.1"/>
</dbReference>
<keyword evidence="1" id="KW-0812">Transmembrane</keyword>
<keyword evidence="1" id="KW-0472">Membrane</keyword>
<proteinExistence type="predicted"/>
<evidence type="ECO:0000313" key="3">
    <source>
        <dbReference type="Proteomes" id="UP000239203"/>
    </source>
</evidence>
<dbReference type="InterPro" id="IPR009078">
    <property type="entry name" value="Ferritin-like_SF"/>
</dbReference>
<organism evidence="2 3">
    <name type="scientific">Actinokineospora auranticolor</name>
    <dbReference type="NCBI Taxonomy" id="155976"/>
    <lineage>
        <taxon>Bacteria</taxon>
        <taxon>Bacillati</taxon>
        <taxon>Actinomycetota</taxon>
        <taxon>Actinomycetes</taxon>
        <taxon>Pseudonocardiales</taxon>
        <taxon>Pseudonocardiaceae</taxon>
        <taxon>Actinokineospora</taxon>
    </lineage>
</organism>
<dbReference type="Gene3D" id="1.10.620.20">
    <property type="entry name" value="Ribonucleotide Reductase, subunit A"/>
    <property type="match status" value="1"/>
</dbReference>
<dbReference type="Proteomes" id="UP000239203">
    <property type="component" value="Unassembled WGS sequence"/>
</dbReference>